<sequence length="502" mass="55954">MYISAYLDSLDLFILASYDRFLCINRHHEWVIWPKKRCQTHKRDFPLIFQYLSTLKVRGLLKAKLDPTSQQILRIWRHSSREGRMIGGGSGGDGGKEDDVPQWDPKMPPVEKLEYKSVPVFAMVAKRLSDQKVIPKIADVNLVINAMILVFDIMLPIVTIGASVAAIVGTAGTGGDVAVESVTSTVNSGMFAVKLSRATVTMARSSIYLMELLQITFDRVPESQETDPDPGPEKIKRETRAVIKQMIRDGNEDLISDVCNILSKLSDGVMSVVGDWISTLIPDDASITGKFIRFSVDLTVLVGAQYAFQEFSFIFNHLPHKARRLLKYGDELRVFLNEMLTLMREMVRRIAAGEMPRQDLSAAGVLGRVHDKILTQIVPGLKLSENVAIQMGMDKVLLVVLDEYFAPNIDNAIDAVIRSVPLAFVILVFSEVCQNASILEGIKEEIKKETSAEQPAHRASPQLPPPQFMPPFATPAQTTQNAQQGGSTRLSQYVKYCQYQLD</sequence>
<feature type="compositionally biased region" description="Pro residues" evidence="1">
    <location>
        <begin position="462"/>
        <end position="473"/>
    </location>
</feature>
<protein>
    <submittedName>
        <fullName evidence="2">Uncharacterized protein</fullName>
    </submittedName>
</protein>
<evidence type="ECO:0000313" key="2">
    <source>
        <dbReference type="EMBL" id="QHS92522.1"/>
    </source>
</evidence>
<dbReference type="EMBL" id="MN739180">
    <property type="protein sequence ID" value="QHS92522.1"/>
    <property type="molecule type" value="Genomic_DNA"/>
</dbReference>
<accession>A0A6C0BKH9</accession>
<evidence type="ECO:0000256" key="1">
    <source>
        <dbReference type="SAM" id="MobiDB-lite"/>
    </source>
</evidence>
<dbReference type="AlphaFoldDB" id="A0A6C0BKH9"/>
<proteinExistence type="predicted"/>
<organism evidence="2">
    <name type="scientific">viral metagenome</name>
    <dbReference type="NCBI Taxonomy" id="1070528"/>
    <lineage>
        <taxon>unclassified sequences</taxon>
        <taxon>metagenomes</taxon>
        <taxon>organismal metagenomes</taxon>
    </lineage>
</organism>
<feature type="region of interest" description="Disordered" evidence="1">
    <location>
        <begin position="449"/>
        <end position="487"/>
    </location>
</feature>
<reference evidence="2" key="1">
    <citation type="journal article" date="2020" name="Nature">
        <title>Giant virus diversity and host interactions through global metagenomics.</title>
        <authorList>
            <person name="Schulz F."/>
            <person name="Roux S."/>
            <person name="Paez-Espino D."/>
            <person name="Jungbluth S."/>
            <person name="Walsh D.A."/>
            <person name="Denef V.J."/>
            <person name="McMahon K.D."/>
            <person name="Konstantinidis K.T."/>
            <person name="Eloe-Fadrosh E.A."/>
            <person name="Kyrpides N.C."/>
            <person name="Woyke T."/>
        </authorList>
    </citation>
    <scope>NUCLEOTIDE SEQUENCE</scope>
    <source>
        <strain evidence="2">GVMAG-M-3300014204-73</strain>
    </source>
</reference>
<name>A0A6C0BKH9_9ZZZZ</name>
<feature type="compositionally biased region" description="Low complexity" evidence="1">
    <location>
        <begin position="474"/>
        <end position="484"/>
    </location>
</feature>